<dbReference type="GO" id="GO:0006542">
    <property type="term" value="P:glutamine biosynthetic process"/>
    <property type="evidence" value="ECO:0007669"/>
    <property type="project" value="InterPro"/>
</dbReference>
<dbReference type="PANTHER" id="PTHR43785:SF12">
    <property type="entry name" value="TYPE-1 GLUTAMINE SYNTHETASE 2"/>
    <property type="match status" value="1"/>
</dbReference>
<dbReference type="Gene3D" id="3.10.20.70">
    <property type="entry name" value="Glutamine synthetase, N-terminal domain"/>
    <property type="match status" value="1"/>
</dbReference>
<proteinExistence type="inferred from homology"/>
<dbReference type="GO" id="GO:0005524">
    <property type="term" value="F:ATP binding"/>
    <property type="evidence" value="ECO:0007669"/>
    <property type="project" value="UniProtKB-KW"/>
</dbReference>
<dbReference type="PROSITE" id="PS51987">
    <property type="entry name" value="GS_CATALYTIC"/>
    <property type="match status" value="1"/>
</dbReference>
<dbReference type="GO" id="GO:0004356">
    <property type="term" value="F:glutamine synthetase activity"/>
    <property type="evidence" value="ECO:0007669"/>
    <property type="project" value="InterPro"/>
</dbReference>
<dbReference type="OrthoDB" id="9807095at2"/>
<evidence type="ECO:0000259" key="7">
    <source>
        <dbReference type="PROSITE" id="PS51987"/>
    </source>
</evidence>
<dbReference type="PANTHER" id="PTHR43785">
    <property type="entry name" value="GAMMA-GLUTAMYLPUTRESCINE SYNTHETASE"/>
    <property type="match status" value="1"/>
</dbReference>
<keyword evidence="4" id="KW-0067">ATP-binding</keyword>
<dbReference type="EMBL" id="FQUS01000001">
    <property type="protein sequence ID" value="SHE44787.1"/>
    <property type="molecule type" value="Genomic_DNA"/>
</dbReference>
<evidence type="ECO:0000256" key="1">
    <source>
        <dbReference type="ARBA" id="ARBA00009897"/>
    </source>
</evidence>
<keyword evidence="3" id="KW-0547">Nucleotide-binding</keyword>
<dbReference type="SUPFAM" id="SSF55931">
    <property type="entry name" value="Glutamine synthetase/guanido kinase"/>
    <property type="match status" value="1"/>
</dbReference>
<dbReference type="FunFam" id="3.30.590.10:FF:000005">
    <property type="entry name" value="Probable glutamine synthetase"/>
    <property type="match status" value="1"/>
</dbReference>
<dbReference type="Proteomes" id="UP000184041">
    <property type="component" value="Unassembled WGS sequence"/>
</dbReference>
<dbReference type="GO" id="GO:0006576">
    <property type="term" value="P:biogenic amine metabolic process"/>
    <property type="evidence" value="ECO:0007669"/>
    <property type="project" value="UniProtKB-ARBA"/>
</dbReference>
<evidence type="ECO:0000313" key="8">
    <source>
        <dbReference type="EMBL" id="SHE44787.1"/>
    </source>
</evidence>
<evidence type="ECO:0000256" key="2">
    <source>
        <dbReference type="ARBA" id="ARBA00022598"/>
    </source>
</evidence>
<feature type="domain" description="GS catalytic" evidence="7">
    <location>
        <begin position="114"/>
        <end position="451"/>
    </location>
</feature>
<dbReference type="GO" id="GO:0042402">
    <property type="term" value="P:biogenic amine catabolic process"/>
    <property type="evidence" value="ECO:0007669"/>
    <property type="project" value="UniProtKB-ARBA"/>
</dbReference>
<dbReference type="RefSeq" id="WP_073059043.1">
    <property type="nucleotide sequence ID" value="NZ_FQUS01000001.1"/>
</dbReference>
<keyword evidence="9" id="KW-1185">Reference proteome</keyword>
<keyword evidence="2" id="KW-0436">Ligase</keyword>
<dbReference type="InterPro" id="IPR014746">
    <property type="entry name" value="Gln_synth/guanido_kin_cat_dom"/>
</dbReference>
<reference evidence="8 9" key="1">
    <citation type="submission" date="2016-11" db="EMBL/GenBank/DDBJ databases">
        <authorList>
            <person name="Jaros S."/>
            <person name="Januszkiewicz K."/>
            <person name="Wedrychowicz H."/>
        </authorList>
    </citation>
    <scope>NUCLEOTIDE SEQUENCE [LARGE SCALE GENOMIC DNA]</scope>
    <source>
        <strain evidence="8 9">DSM 21986</strain>
    </source>
</reference>
<dbReference type="InterPro" id="IPR008146">
    <property type="entry name" value="Gln_synth_cat_dom"/>
</dbReference>
<gene>
    <name evidence="8" type="ORF">SAMN05443144_101313</name>
</gene>
<sequence>MTKQEVVQTIEQYEGHKVKLALVDIDGVLRGKVVSKSKFLKILDEGFGFCNVVFGWDVNDAVYDNSNVTGWHTGYPDSKASVDIATFRTIPWEGDMPFFLADFSSSEDLSEVCPRTLLKKVSRQSAELGYSPLFSNEFEWFNFNETPRTLKDKNYENPTPLSPGMFGYSILRSSQNAPFFNDLFDQLNAFGVPVEGQHTETGDGVFEASITYSDVLEAADRGTLFKSGVREIAHRHGIMASFMAKWNQSLPGCSGHIHQSLWDENRDQNLFYDNSQPDHMSDLLEHYIAGQLYCLPHILPMYAPTVNSYKRFVEGSWAATTVSWGVGNRTTALRVITHDESSARLETRVPGSDANPYLSMAASLASGLYGIREKLTLDVPKTEGNEYDNSSNKLLPSTLKEATDAMKSSKLPEELFGKVFTDHFIRTREWEWRQFSEQVTNWELKRYFEII</sequence>
<dbReference type="InterPro" id="IPR036651">
    <property type="entry name" value="Gln_synt_N_sf"/>
</dbReference>
<dbReference type="Pfam" id="PF00120">
    <property type="entry name" value="Gln-synt_C"/>
    <property type="match status" value="1"/>
</dbReference>
<evidence type="ECO:0000256" key="6">
    <source>
        <dbReference type="RuleBase" id="RU000384"/>
    </source>
</evidence>
<evidence type="ECO:0000256" key="5">
    <source>
        <dbReference type="PROSITE-ProRule" id="PRU01331"/>
    </source>
</evidence>
<organism evidence="8 9">
    <name type="scientific">Fodinibius roseus</name>
    <dbReference type="NCBI Taxonomy" id="1194090"/>
    <lineage>
        <taxon>Bacteria</taxon>
        <taxon>Pseudomonadati</taxon>
        <taxon>Balneolota</taxon>
        <taxon>Balneolia</taxon>
        <taxon>Balneolales</taxon>
        <taxon>Balneolaceae</taxon>
        <taxon>Fodinibius</taxon>
    </lineage>
</organism>
<dbReference type="STRING" id="1194090.SAMN05443144_101313"/>
<comment type="similarity">
    <text evidence="1 5 6">Belongs to the glutamine synthetase family.</text>
</comment>
<evidence type="ECO:0000256" key="4">
    <source>
        <dbReference type="ARBA" id="ARBA00022840"/>
    </source>
</evidence>
<dbReference type="SUPFAM" id="SSF54368">
    <property type="entry name" value="Glutamine synthetase, N-terminal domain"/>
    <property type="match status" value="1"/>
</dbReference>
<accession>A0A1M4TKH7</accession>
<dbReference type="SMART" id="SM01230">
    <property type="entry name" value="Gln-synt_C"/>
    <property type="match status" value="1"/>
</dbReference>
<dbReference type="Gene3D" id="3.30.590.10">
    <property type="entry name" value="Glutamine synthetase/guanido kinase, catalytic domain"/>
    <property type="match status" value="1"/>
</dbReference>
<name>A0A1M4TKH7_9BACT</name>
<evidence type="ECO:0000256" key="3">
    <source>
        <dbReference type="ARBA" id="ARBA00022741"/>
    </source>
</evidence>
<dbReference type="AlphaFoldDB" id="A0A1M4TKH7"/>
<evidence type="ECO:0000313" key="9">
    <source>
        <dbReference type="Proteomes" id="UP000184041"/>
    </source>
</evidence>
<protein>
    <submittedName>
        <fullName evidence="8">Glutamine synthetase</fullName>
    </submittedName>
</protein>